<reference evidence="1 2" key="1">
    <citation type="submission" date="2016-08" db="EMBL/GenBank/DDBJ databases">
        <title>The complete genome of Streptomyces subrutilus 10-1-1.</title>
        <authorList>
            <person name="Chen X."/>
        </authorList>
    </citation>
    <scope>NUCLEOTIDE SEQUENCE [LARGE SCALE GENOMIC DNA]</scope>
    <source>
        <strain evidence="1 2">10-1-1</strain>
    </source>
</reference>
<dbReference type="EMBL" id="MEHK01000001">
    <property type="protein sequence ID" value="OEJ34197.1"/>
    <property type="molecule type" value="Genomic_DNA"/>
</dbReference>
<protein>
    <submittedName>
        <fullName evidence="1">Uncharacterized protein</fullName>
    </submittedName>
</protein>
<dbReference type="OrthoDB" id="3831228at2"/>
<evidence type="ECO:0000313" key="2">
    <source>
        <dbReference type="Proteomes" id="UP000095705"/>
    </source>
</evidence>
<sequence length="79" mass="8397">MDPTTRQAVNAISEALDEGRDVAEFLAHALAHVAAAEGGVDEVLRNRPGSWEATHVRGLLHGTVGPDGEALIHYKESGR</sequence>
<organism evidence="1 2">
    <name type="scientific">Streptomyces subrutilus</name>
    <dbReference type="NCBI Taxonomy" id="36818"/>
    <lineage>
        <taxon>Bacteria</taxon>
        <taxon>Bacillati</taxon>
        <taxon>Actinomycetota</taxon>
        <taxon>Actinomycetes</taxon>
        <taxon>Kitasatosporales</taxon>
        <taxon>Streptomycetaceae</taxon>
        <taxon>Streptomyces</taxon>
    </lineage>
</organism>
<name>A0A1E5PX87_9ACTN</name>
<gene>
    <name evidence="1" type="ORF">BGK67_25225</name>
</gene>
<comment type="caution">
    <text evidence="1">The sequence shown here is derived from an EMBL/GenBank/DDBJ whole genome shotgun (WGS) entry which is preliminary data.</text>
</comment>
<dbReference type="AlphaFoldDB" id="A0A1E5PX87"/>
<proteinExistence type="predicted"/>
<accession>A0A1E5PX87</accession>
<dbReference type="Proteomes" id="UP000095705">
    <property type="component" value="Unassembled WGS sequence"/>
</dbReference>
<dbReference type="RefSeq" id="WP_069922390.1">
    <property type="nucleotide sequence ID" value="NZ_MEHK01000001.1"/>
</dbReference>
<dbReference type="STRING" id="36818.BGK67_25225"/>
<evidence type="ECO:0000313" key="1">
    <source>
        <dbReference type="EMBL" id="OEJ34197.1"/>
    </source>
</evidence>
<keyword evidence="2" id="KW-1185">Reference proteome</keyword>